<dbReference type="EMBL" id="UYYB01000329">
    <property type="protein sequence ID" value="VDM65227.1"/>
    <property type="molecule type" value="Genomic_DNA"/>
</dbReference>
<reference evidence="2 3" key="1">
    <citation type="submission" date="2018-11" db="EMBL/GenBank/DDBJ databases">
        <authorList>
            <consortium name="Pathogen Informatics"/>
        </authorList>
    </citation>
    <scope>NUCLEOTIDE SEQUENCE [LARGE SCALE GENOMIC DNA]</scope>
</reference>
<evidence type="ECO:0000313" key="3">
    <source>
        <dbReference type="Proteomes" id="UP000270094"/>
    </source>
</evidence>
<evidence type="ECO:0000256" key="1">
    <source>
        <dbReference type="SAM" id="MobiDB-lite"/>
    </source>
</evidence>
<sequence>MAVATTTPLDQPQAVPIPTTGTETTTPSATTSPMPSTVPGQTGPQAVHQPPDVSYVPLSQVTTTPLPSIATTSNTTTPSAASGTTGVTTSATMTPATTTTVTTTTTPASALPSAGAVVPRPEKDEITKKEAPEGSVTTEKKLNKRLSKLVKFQKNNLMTKCKNGRHT</sequence>
<proteinExistence type="predicted"/>
<protein>
    <submittedName>
        <fullName evidence="2">Uncharacterized protein</fullName>
    </submittedName>
</protein>
<feature type="compositionally biased region" description="Basic and acidic residues" evidence="1">
    <location>
        <begin position="120"/>
        <end position="132"/>
    </location>
</feature>
<feature type="compositionally biased region" description="Low complexity" evidence="1">
    <location>
        <begin position="70"/>
        <end position="116"/>
    </location>
</feature>
<accession>A0A3P7IL13</accession>
<dbReference type="Proteomes" id="UP000270094">
    <property type="component" value="Unassembled WGS sequence"/>
</dbReference>
<feature type="compositionally biased region" description="Polar residues" evidence="1">
    <location>
        <begin position="57"/>
        <end position="66"/>
    </location>
</feature>
<organism evidence="2 3">
    <name type="scientific">Strongylus vulgaris</name>
    <name type="common">Blood worm</name>
    <dbReference type="NCBI Taxonomy" id="40348"/>
    <lineage>
        <taxon>Eukaryota</taxon>
        <taxon>Metazoa</taxon>
        <taxon>Ecdysozoa</taxon>
        <taxon>Nematoda</taxon>
        <taxon>Chromadorea</taxon>
        <taxon>Rhabditida</taxon>
        <taxon>Rhabditina</taxon>
        <taxon>Rhabditomorpha</taxon>
        <taxon>Strongyloidea</taxon>
        <taxon>Strongylidae</taxon>
        <taxon>Strongylus</taxon>
    </lineage>
</organism>
<name>A0A3P7IL13_STRVU</name>
<gene>
    <name evidence="2" type="ORF">SVUK_LOCUS225</name>
</gene>
<evidence type="ECO:0000313" key="2">
    <source>
        <dbReference type="EMBL" id="VDM65227.1"/>
    </source>
</evidence>
<keyword evidence="3" id="KW-1185">Reference proteome</keyword>
<feature type="region of interest" description="Disordered" evidence="1">
    <location>
        <begin position="1"/>
        <end position="139"/>
    </location>
</feature>
<feature type="compositionally biased region" description="Polar residues" evidence="1">
    <location>
        <begin position="1"/>
        <end position="10"/>
    </location>
</feature>
<dbReference type="AlphaFoldDB" id="A0A3P7IL13"/>
<feature type="compositionally biased region" description="Low complexity" evidence="1">
    <location>
        <begin position="16"/>
        <end position="39"/>
    </location>
</feature>